<gene>
    <name evidence="3" type="ORF">GGR24_002048</name>
</gene>
<reference evidence="3 4" key="1">
    <citation type="submission" date="2020-08" db="EMBL/GenBank/DDBJ databases">
        <title>Genomic Encyclopedia of Type Strains, Phase IV (KMG-IV): sequencing the most valuable type-strain genomes for metagenomic binning, comparative biology and taxonomic classification.</title>
        <authorList>
            <person name="Goeker M."/>
        </authorList>
    </citation>
    <scope>NUCLEOTIDE SEQUENCE [LARGE SCALE GENOMIC DNA]</scope>
    <source>
        <strain evidence="3 4">DSM 25481</strain>
    </source>
</reference>
<dbReference type="Gene3D" id="3.90.960.10">
    <property type="entry name" value="YbaK/aminoacyl-tRNA synthetase-associated domain"/>
    <property type="match status" value="1"/>
</dbReference>
<dbReference type="InterPro" id="IPR040285">
    <property type="entry name" value="ProX/PRXD1"/>
</dbReference>
<proteinExistence type="inferred from homology"/>
<dbReference type="RefSeq" id="WP_183395258.1">
    <property type="nucleotide sequence ID" value="NZ_JACIDR010000003.1"/>
</dbReference>
<dbReference type="EC" id="3.1.1.-" evidence="3"/>
<dbReference type="InterPro" id="IPR036754">
    <property type="entry name" value="YbaK/aa-tRNA-synt-asso_dom_sf"/>
</dbReference>
<dbReference type="AlphaFoldDB" id="A0A7W6D567"/>
<name>A0A7W6D567_9HYPH</name>
<comment type="similarity">
    <text evidence="1">Belongs to the PRORSD1 family.</text>
</comment>
<dbReference type="Proteomes" id="UP000528964">
    <property type="component" value="Unassembled WGS sequence"/>
</dbReference>
<dbReference type="SUPFAM" id="SSF55826">
    <property type="entry name" value="YbaK/ProRS associated domain"/>
    <property type="match status" value="1"/>
</dbReference>
<evidence type="ECO:0000313" key="3">
    <source>
        <dbReference type="EMBL" id="MBB3973378.1"/>
    </source>
</evidence>
<protein>
    <submittedName>
        <fullName evidence="3">Ala-tRNA(Pro) deacylase</fullName>
        <ecNumber evidence="3">3.1.1.-</ecNumber>
    </submittedName>
</protein>
<keyword evidence="4" id="KW-1185">Reference proteome</keyword>
<evidence type="ECO:0000256" key="1">
    <source>
        <dbReference type="ARBA" id="ARBA00010201"/>
    </source>
</evidence>
<evidence type="ECO:0000313" key="4">
    <source>
        <dbReference type="Proteomes" id="UP000528964"/>
    </source>
</evidence>
<dbReference type="PANTHER" id="PTHR31423:SF3">
    <property type="entry name" value="PROLYL-TRNA SYNTHETASE ASSOCIATED DOMAIN-CONTAINING PROTEIN 1-RELATED"/>
    <property type="match status" value="1"/>
</dbReference>
<accession>A0A7W6D567</accession>
<evidence type="ECO:0000259" key="2">
    <source>
        <dbReference type="Pfam" id="PF04073"/>
    </source>
</evidence>
<dbReference type="PANTHER" id="PTHR31423">
    <property type="entry name" value="YBAK DOMAIN-CONTAINING PROTEIN"/>
    <property type="match status" value="1"/>
</dbReference>
<dbReference type="Pfam" id="PF04073">
    <property type="entry name" value="tRNA_edit"/>
    <property type="match status" value="1"/>
</dbReference>
<dbReference type="EMBL" id="JACIDR010000003">
    <property type="protein sequence ID" value="MBB3973378.1"/>
    <property type="molecule type" value="Genomic_DNA"/>
</dbReference>
<comment type="caution">
    <text evidence="3">The sequence shown here is derived from an EMBL/GenBank/DDBJ whole genome shotgun (WGS) entry which is preliminary data.</text>
</comment>
<organism evidence="3 4">
    <name type="scientific">Hansschlegelia beijingensis</name>
    <dbReference type="NCBI Taxonomy" id="1133344"/>
    <lineage>
        <taxon>Bacteria</taxon>
        <taxon>Pseudomonadati</taxon>
        <taxon>Pseudomonadota</taxon>
        <taxon>Alphaproteobacteria</taxon>
        <taxon>Hyphomicrobiales</taxon>
        <taxon>Methylopilaceae</taxon>
        <taxon>Hansschlegelia</taxon>
    </lineage>
</organism>
<dbReference type="InterPro" id="IPR007214">
    <property type="entry name" value="YbaK/aa-tRNA-synth-assoc-dom"/>
</dbReference>
<keyword evidence="3" id="KW-0378">Hydrolase</keyword>
<dbReference type="GO" id="GO:0002161">
    <property type="term" value="F:aminoacyl-tRNA deacylase activity"/>
    <property type="evidence" value="ECO:0007669"/>
    <property type="project" value="InterPro"/>
</dbReference>
<dbReference type="FunFam" id="3.90.960.10:FF:000005">
    <property type="entry name" value="Putative prolyl-tRNA synthetase"/>
    <property type="match status" value="1"/>
</dbReference>
<sequence>MTATRTELMAYLDALGVRTSTIEHPAVFTVAESAALRGRIAGGKSKNLLLKDKKGRLFMLSAEDDAAIDLKRLHEKLGAQGRLSFASADQLRAVWGVEPGSVTPFGAINDRDGLVTVALDAALMAHDTVNFHPLENTATTAIAPGDLIRFLQATGHEPMVGAFADPAVAEAGD</sequence>
<dbReference type="CDD" id="cd04335">
    <property type="entry name" value="PrdX_deacylase"/>
    <property type="match status" value="1"/>
</dbReference>
<feature type="domain" description="YbaK/aminoacyl-tRNA synthetase-associated" evidence="2">
    <location>
        <begin position="24"/>
        <end position="150"/>
    </location>
</feature>